<gene>
    <name evidence="1" type="ORF">OUZ56_026455</name>
</gene>
<evidence type="ECO:0000313" key="2">
    <source>
        <dbReference type="Proteomes" id="UP001234178"/>
    </source>
</evidence>
<organism evidence="1 2">
    <name type="scientific">Daphnia magna</name>
    <dbReference type="NCBI Taxonomy" id="35525"/>
    <lineage>
        <taxon>Eukaryota</taxon>
        <taxon>Metazoa</taxon>
        <taxon>Ecdysozoa</taxon>
        <taxon>Arthropoda</taxon>
        <taxon>Crustacea</taxon>
        <taxon>Branchiopoda</taxon>
        <taxon>Diplostraca</taxon>
        <taxon>Cladocera</taxon>
        <taxon>Anomopoda</taxon>
        <taxon>Daphniidae</taxon>
        <taxon>Daphnia</taxon>
    </lineage>
</organism>
<reference evidence="1 2" key="1">
    <citation type="journal article" date="2023" name="Nucleic Acids Res.">
        <title>The hologenome of Daphnia magna reveals possible DNA methylation and microbiome-mediated evolution of the host genome.</title>
        <authorList>
            <person name="Chaturvedi A."/>
            <person name="Li X."/>
            <person name="Dhandapani V."/>
            <person name="Marshall H."/>
            <person name="Kissane S."/>
            <person name="Cuenca-Cambronero M."/>
            <person name="Asole G."/>
            <person name="Calvet F."/>
            <person name="Ruiz-Romero M."/>
            <person name="Marangio P."/>
            <person name="Guigo R."/>
            <person name="Rago D."/>
            <person name="Mirbahai L."/>
            <person name="Eastwood N."/>
            <person name="Colbourne J.K."/>
            <person name="Zhou J."/>
            <person name="Mallon E."/>
            <person name="Orsini L."/>
        </authorList>
    </citation>
    <scope>NUCLEOTIDE SEQUENCE [LARGE SCALE GENOMIC DNA]</scope>
    <source>
        <strain evidence="1">LRV0_1</strain>
    </source>
</reference>
<accession>A0ABQ9ZLT4</accession>
<keyword evidence="2" id="KW-1185">Reference proteome</keyword>
<dbReference type="EMBL" id="JAOYFB010000004">
    <property type="protein sequence ID" value="KAK4013903.1"/>
    <property type="molecule type" value="Genomic_DNA"/>
</dbReference>
<evidence type="ECO:0000313" key="1">
    <source>
        <dbReference type="EMBL" id="KAK4013903.1"/>
    </source>
</evidence>
<proteinExistence type="predicted"/>
<name>A0ABQ9ZLT4_9CRUS</name>
<protein>
    <submittedName>
        <fullName evidence="1">Uncharacterized protein</fullName>
    </submittedName>
</protein>
<dbReference type="Proteomes" id="UP001234178">
    <property type="component" value="Unassembled WGS sequence"/>
</dbReference>
<comment type="caution">
    <text evidence="1">The sequence shown here is derived from an EMBL/GenBank/DDBJ whole genome shotgun (WGS) entry which is preliminary data.</text>
</comment>
<sequence>MDFQKQASYNQILVPSNSTISGGTIGENGVLRPSYLKYYEEVLGLDNPCVASTAIAGSIDTKNQTSNVQEQQLAIINILESTLECPKNHSFDANIDEESNDKFGHNFSNDEHNDISGSESHTTLRSTLMPTSPLPRQFGSHPLLPNNHLLELRIKESLLPKHLMLQNVVSVSDFQNLPDLTQIQIIACVLKSVPNPKLEKISKIQSKSNPNPNSNPNHFKFEKIRSKSDPNPIQFTINCSFRFLKLD</sequence>